<accession>A0A929FA96</accession>
<dbReference type="Gene3D" id="3.40.50.880">
    <property type="match status" value="1"/>
</dbReference>
<dbReference type="InterPro" id="IPR029062">
    <property type="entry name" value="Class_I_gatase-like"/>
</dbReference>
<dbReference type="InterPro" id="IPR050325">
    <property type="entry name" value="Prot/Nucl_acid_deglycase"/>
</dbReference>
<evidence type="ECO:0000259" key="4">
    <source>
        <dbReference type="Pfam" id="PF01965"/>
    </source>
</evidence>
<dbReference type="SUPFAM" id="SSF52317">
    <property type="entry name" value="Class I glutamine amidotransferase-like"/>
    <property type="match status" value="1"/>
</dbReference>
<keyword evidence="5" id="KW-0315">Glutamine amidotransferase</keyword>
<dbReference type="AlphaFoldDB" id="A0A929FA96"/>
<dbReference type="GO" id="GO:0019172">
    <property type="term" value="F:glyoxalase III activity"/>
    <property type="evidence" value="ECO:0007669"/>
    <property type="project" value="TreeGrafter"/>
</dbReference>
<comment type="caution">
    <text evidence="5">The sequence shown here is derived from an EMBL/GenBank/DDBJ whole genome shotgun (WGS) entry which is preliminary data.</text>
</comment>
<keyword evidence="2" id="KW-0456">Lyase</keyword>
<proteinExistence type="inferred from homology"/>
<dbReference type="Proteomes" id="UP000615026">
    <property type="component" value="Unassembled WGS sequence"/>
</dbReference>
<name>A0A929FA96_LEPEC</name>
<dbReference type="PANTHER" id="PTHR48094">
    <property type="entry name" value="PROTEIN/NUCLEIC ACID DEGLYCASE DJ-1-RELATED"/>
    <property type="match status" value="1"/>
</dbReference>
<dbReference type="RefSeq" id="WP_193993957.1">
    <property type="nucleotide sequence ID" value="NZ_JADEXP010000135.1"/>
</dbReference>
<dbReference type="PANTHER" id="PTHR48094:SF11">
    <property type="entry name" value="GLUTATHIONE-INDEPENDENT GLYOXALASE HSP31-RELATED"/>
    <property type="match status" value="1"/>
</dbReference>
<dbReference type="GO" id="GO:0019243">
    <property type="term" value="P:methylglyoxal catabolic process to D-lactate via S-lactoyl-glutathione"/>
    <property type="evidence" value="ECO:0007669"/>
    <property type="project" value="TreeGrafter"/>
</dbReference>
<evidence type="ECO:0000256" key="3">
    <source>
        <dbReference type="ARBA" id="ARBA00038493"/>
    </source>
</evidence>
<keyword evidence="6" id="KW-1185">Reference proteome</keyword>
<evidence type="ECO:0000313" key="5">
    <source>
        <dbReference type="EMBL" id="MBE9068004.1"/>
    </source>
</evidence>
<sequence length="229" mass="24768">MGNKKILMVLTSHGTLGNTGKTTGFYVSEASHPYNVFVHQANYTVDLVSPQGGEPPRDGEDDSDPLNQTFLDEMAAQLTKTMTPDQVNPSDYDAIFYAGGHGTMWDFPDNKALAAIAAQIYEAGGVVGSVCHGPAALVNINLSNGQYLIDGKTLTSFTNAEEKAMELDAEVPFLLESKLVERGAEFRQAPNFEAHVETSERLVTGQNPASAKAVATQMWALLENKNRDK</sequence>
<dbReference type="InterPro" id="IPR002818">
    <property type="entry name" value="DJ-1/PfpI"/>
</dbReference>
<dbReference type="CDD" id="cd03141">
    <property type="entry name" value="GATase1_Hsp31_like"/>
    <property type="match status" value="1"/>
</dbReference>
<evidence type="ECO:0000256" key="1">
    <source>
        <dbReference type="ARBA" id="ARBA00023016"/>
    </source>
</evidence>
<gene>
    <name evidence="5" type="ORF">IQ260_15240</name>
</gene>
<keyword evidence="1" id="KW-0346">Stress response</keyword>
<organism evidence="5 6">
    <name type="scientific">Leptolyngbya cf. ectocarpi LEGE 11479</name>
    <dbReference type="NCBI Taxonomy" id="1828722"/>
    <lineage>
        <taxon>Bacteria</taxon>
        <taxon>Bacillati</taxon>
        <taxon>Cyanobacteriota</taxon>
        <taxon>Cyanophyceae</taxon>
        <taxon>Leptolyngbyales</taxon>
        <taxon>Leptolyngbyaceae</taxon>
        <taxon>Leptolyngbya group</taxon>
        <taxon>Leptolyngbya</taxon>
    </lineage>
</organism>
<reference evidence="5" key="1">
    <citation type="submission" date="2020-10" db="EMBL/GenBank/DDBJ databases">
        <authorList>
            <person name="Castelo-Branco R."/>
            <person name="Eusebio N."/>
            <person name="Adriana R."/>
            <person name="Vieira A."/>
            <person name="Brugerolle De Fraissinette N."/>
            <person name="Rezende De Castro R."/>
            <person name="Schneider M.P."/>
            <person name="Vasconcelos V."/>
            <person name="Leao P.N."/>
        </authorList>
    </citation>
    <scope>NUCLEOTIDE SEQUENCE</scope>
    <source>
        <strain evidence="5">LEGE 11479</strain>
    </source>
</reference>
<dbReference type="GO" id="GO:0005737">
    <property type="term" value="C:cytoplasm"/>
    <property type="evidence" value="ECO:0007669"/>
    <property type="project" value="TreeGrafter"/>
</dbReference>
<evidence type="ECO:0000256" key="2">
    <source>
        <dbReference type="ARBA" id="ARBA00023239"/>
    </source>
</evidence>
<feature type="domain" description="DJ-1/PfpI" evidence="4">
    <location>
        <begin position="25"/>
        <end position="217"/>
    </location>
</feature>
<dbReference type="Pfam" id="PF01965">
    <property type="entry name" value="DJ-1_PfpI"/>
    <property type="match status" value="1"/>
</dbReference>
<protein>
    <submittedName>
        <fullName evidence="5">Type 1 glutamine amidotransferase domain-containing protein</fullName>
    </submittedName>
</protein>
<evidence type="ECO:0000313" key="6">
    <source>
        <dbReference type="Proteomes" id="UP000615026"/>
    </source>
</evidence>
<dbReference type="EMBL" id="JADEXP010000135">
    <property type="protein sequence ID" value="MBE9068004.1"/>
    <property type="molecule type" value="Genomic_DNA"/>
</dbReference>
<comment type="similarity">
    <text evidence="3">Belongs to the peptidase C56 family. HSP31-like subfamily.</text>
</comment>